<protein>
    <submittedName>
        <fullName evidence="2">Uncharacterized protein</fullName>
    </submittedName>
</protein>
<dbReference type="EMBL" id="BOOU01000011">
    <property type="protein sequence ID" value="GII75740.1"/>
    <property type="molecule type" value="Genomic_DNA"/>
</dbReference>
<dbReference type="Proteomes" id="UP000655287">
    <property type="component" value="Unassembled WGS sequence"/>
</dbReference>
<evidence type="ECO:0000256" key="1">
    <source>
        <dbReference type="SAM" id="Phobius"/>
    </source>
</evidence>
<sequence length="270" mass="29275">MVDPDIPEDDRRRIVGNERLAFRGAVPQGRGVGALVVAGCLALDGLLGRRWLPPGLAFMMTGGGLVFIGAALVHLVHGRQGSPQRLMRRYGERYVVPADLDAEAHSALFRAGQAVQEVYASRVHRTGLLDPVANDVVLPRQLWEIARLLRSHSILRAEQRQAAQGVVTPELRAVLDPQRAALARSVTAVERRVAMLEAYARRVQEADAALRAQDLLGGNDKYRALLARTDDMEGLRDLTLRADAVEGTLARSVQDAVAAGHTLATLPDGL</sequence>
<gene>
    <name evidence="2" type="ORF">Sru01_07220</name>
</gene>
<name>A0A919R279_9ACTN</name>
<reference evidence="2" key="1">
    <citation type="submission" date="2021-01" db="EMBL/GenBank/DDBJ databases">
        <title>Whole genome shotgun sequence of Sphaerisporangium rufum NBRC 109079.</title>
        <authorList>
            <person name="Komaki H."/>
            <person name="Tamura T."/>
        </authorList>
    </citation>
    <scope>NUCLEOTIDE SEQUENCE</scope>
    <source>
        <strain evidence="2">NBRC 109079</strain>
    </source>
</reference>
<comment type="caution">
    <text evidence="2">The sequence shown here is derived from an EMBL/GenBank/DDBJ whole genome shotgun (WGS) entry which is preliminary data.</text>
</comment>
<evidence type="ECO:0000313" key="2">
    <source>
        <dbReference type="EMBL" id="GII75740.1"/>
    </source>
</evidence>
<keyword evidence="1" id="KW-0812">Transmembrane</keyword>
<dbReference type="AlphaFoldDB" id="A0A919R279"/>
<organism evidence="2 3">
    <name type="scientific">Sphaerisporangium rufum</name>
    <dbReference type="NCBI Taxonomy" id="1381558"/>
    <lineage>
        <taxon>Bacteria</taxon>
        <taxon>Bacillati</taxon>
        <taxon>Actinomycetota</taxon>
        <taxon>Actinomycetes</taxon>
        <taxon>Streptosporangiales</taxon>
        <taxon>Streptosporangiaceae</taxon>
        <taxon>Sphaerisporangium</taxon>
    </lineage>
</organism>
<keyword evidence="3" id="KW-1185">Reference proteome</keyword>
<evidence type="ECO:0000313" key="3">
    <source>
        <dbReference type="Proteomes" id="UP000655287"/>
    </source>
</evidence>
<keyword evidence="1" id="KW-1133">Transmembrane helix</keyword>
<proteinExistence type="predicted"/>
<accession>A0A919R279</accession>
<feature type="transmembrane region" description="Helical" evidence="1">
    <location>
        <begin position="56"/>
        <end position="77"/>
    </location>
</feature>
<keyword evidence="1" id="KW-0472">Membrane</keyword>